<evidence type="ECO:0000256" key="8">
    <source>
        <dbReference type="SAM" id="SignalP"/>
    </source>
</evidence>
<evidence type="ECO:0000256" key="6">
    <source>
        <dbReference type="PROSITE-ProRule" id="PRU00461"/>
    </source>
</evidence>
<keyword evidence="5" id="KW-0325">Glycoprotein</keyword>
<evidence type="ECO:0000256" key="2">
    <source>
        <dbReference type="ARBA" id="ARBA00022729"/>
    </source>
</evidence>
<keyword evidence="7" id="KW-1133">Transmembrane helix</keyword>
<keyword evidence="4" id="KW-1015">Disulfide bond</keyword>
<feature type="domain" description="EGF-like" evidence="9">
    <location>
        <begin position="358"/>
        <end position="395"/>
    </location>
</feature>
<reference evidence="11" key="1">
    <citation type="submission" date="2020-05" db="UniProtKB">
        <authorList>
            <consortium name="EnsemblMetazoa"/>
        </authorList>
    </citation>
    <scope>IDENTIFICATION</scope>
    <source>
        <strain evidence="11">BB02</strain>
    </source>
</reference>
<feature type="repeat" description="LDL-receptor class B" evidence="6">
    <location>
        <begin position="226"/>
        <end position="269"/>
    </location>
</feature>
<feature type="repeat" description="LDL-receptor class B" evidence="6">
    <location>
        <begin position="537"/>
        <end position="584"/>
    </location>
</feature>
<dbReference type="EnsemblMetazoa" id="BGLB001747-RB">
    <property type="protein sequence ID" value="BGLB001747-PB"/>
    <property type="gene ID" value="BGLB001747"/>
</dbReference>
<dbReference type="KEGG" id="bgt:106055707"/>
<dbReference type="SMART" id="SM00135">
    <property type="entry name" value="LY"/>
    <property type="match status" value="13"/>
</dbReference>
<feature type="repeat" description="LDL-receptor class B" evidence="6">
    <location>
        <begin position="137"/>
        <end position="180"/>
    </location>
</feature>
<evidence type="ECO:0000256" key="4">
    <source>
        <dbReference type="ARBA" id="ARBA00023157"/>
    </source>
</evidence>
<dbReference type="VEuPathDB" id="VectorBase:BGLB001747"/>
<dbReference type="Proteomes" id="UP000076420">
    <property type="component" value="Unassembled WGS sequence"/>
</dbReference>
<evidence type="ECO:0000259" key="10">
    <source>
        <dbReference type="SMART" id="SM00254"/>
    </source>
</evidence>
<evidence type="ECO:0000259" key="9">
    <source>
        <dbReference type="SMART" id="SM00181"/>
    </source>
</evidence>
<dbReference type="FunFam" id="2.120.10.30:FF:000241">
    <property type="entry name" value="Low-density lipoprotein receptor-related protein 6"/>
    <property type="match status" value="2"/>
</dbReference>
<evidence type="ECO:0000256" key="1">
    <source>
        <dbReference type="ARBA" id="ARBA00022536"/>
    </source>
</evidence>
<sequence length="1224" mass="136689">MGLLSRRFLHFALISTSMVCKLLADEECMDQDILCTELVGRMKDLCIDPSTAFYTKIACKKTCGFCKPAIPSKKFDHGTNLIWAQTPFAKLSSVSRLVSIQGDPNNWIVNKKPVVTYISAPQMTWEFRALGFLWTDHLVYWSESTHKKIQSLVLNGTTDSETLFAGTSSEVHGLAVDWLSRNLYFTDALYDWIILITIDPGKHFYKIIVNDQLDSPHGLAVDPIHGYLFWSDWGEKPQIEKSNLIGERRVTLVDRNIVQPRGLTVDYATDTLYWVDSAKGFVESISIEGTEREIFYTDEGSFFYSVAVYGSYLFVTEKKRGALKVFNRQKSLVSFTLGNQPFDIIMYDKSQQPGNSSECFNMGCDQICVQDPATGPVCLCGDGYVLDVATNKTCKASKKFIHPSHVYAIQDAICQYPANLADMSLVNVSLDSQCFLEDKQGYTTLTFDARENMLYYFVNNTKIISRIPLEMGGRAKVVTGGSGEVKGMALDWVAGNLYWTDSTYGVIKVAKKTGPFQKILLSELNNPVAIAVHPGRGEIYWTDHGHLPDVGGKVEKAYMDGTGRKIILGSNIGQPNHMFVDYDKNLLYWADSILYHVKQYDLVTGQVEIFFEQANVKFYGLSLFRDYILWTDTEDLNGIHVARLDKKEKVRGIIHPKNGVASDLVTFDIQNQPDINNSCNEGRNRCDQLCLVSSGNFSVCACGSGFELSFDGMTCKRALSSLDNFLLVNDAYQKMIYQVDLKSAVVGAIKIFPIYEPVALTYDPVDFKVFWSDNKQHIIKQVNIDGQYERTLLFFNNDSNCDGLAADYVNKLLFYTDTGNNVIGVASMLNYDYNIVLISENLDEPRDIVISPNQGLIYWSDWGNKPAIEKANMDGTDRETILSLQANSWPNGLALDVKANKLYWVDANADTISVIDLLNKSSTVLLHEPGAHYFSLDISGDYLFVTDWKKNFLRRMNKLGGPLYQFGDSIFTRLYGIKVFNSTEAFRGISICVASACEHLCLPSANNFFTCRCAKGFRESGPACIRDGETLVVESTPSATATSAAFVTTIPPDQTISTTNQAQSTALPTDFIDMFSTSMSLMTNDFSTDVMEVDTTFEPIDTTEISTVDSTSTSYQDLSTAVAKSIEREQRMSPLFIGVIIGAVILLVAVVVVIVAVVTWRRYKYKPRHNRLIEDNPSDFYTIAFAAPGDEAVKFDDAMGIENPIYDCLNDPTIVINTGGDVLS</sequence>
<gene>
    <name evidence="11" type="primary">106055707</name>
</gene>
<keyword evidence="7" id="KW-0472">Membrane</keyword>
<organism evidence="11 12">
    <name type="scientific">Biomphalaria glabrata</name>
    <name type="common">Bloodfluke planorb</name>
    <name type="synonym">Freshwater snail</name>
    <dbReference type="NCBI Taxonomy" id="6526"/>
    <lineage>
        <taxon>Eukaryota</taxon>
        <taxon>Metazoa</taxon>
        <taxon>Spiralia</taxon>
        <taxon>Lophotrochozoa</taxon>
        <taxon>Mollusca</taxon>
        <taxon>Gastropoda</taxon>
        <taxon>Heterobranchia</taxon>
        <taxon>Euthyneura</taxon>
        <taxon>Panpulmonata</taxon>
        <taxon>Hygrophila</taxon>
        <taxon>Lymnaeoidea</taxon>
        <taxon>Planorbidae</taxon>
        <taxon>Biomphalaria</taxon>
    </lineage>
</organism>
<dbReference type="OrthoDB" id="9990982at2759"/>
<dbReference type="SUPFAM" id="SSF63825">
    <property type="entry name" value="YWTD domain"/>
    <property type="match status" value="3"/>
</dbReference>
<keyword evidence="3" id="KW-0677">Repeat</keyword>
<keyword evidence="1" id="KW-0245">EGF-like domain</keyword>
<dbReference type="VEuPathDB" id="VectorBase:BGLAX_042147"/>
<dbReference type="STRING" id="6526.A0A2C9JFC3"/>
<evidence type="ECO:0000313" key="12">
    <source>
        <dbReference type="Proteomes" id="UP000076420"/>
    </source>
</evidence>
<feature type="chain" id="PRO_5012722579" description="EGF-like domain-containing protein" evidence="8">
    <location>
        <begin position="25"/>
        <end position="1224"/>
    </location>
</feature>
<proteinExistence type="predicted"/>
<dbReference type="PROSITE" id="PS51120">
    <property type="entry name" value="LDLRB"/>
    <property type="match status" value="6"/>
</dbReference>
<dbReference type="InterPro" id="IPR009030">
    <property type="entry name" value="Growth_fac_rcpt_cys_sf"/>
</dbReference>
<evidence type="ECO:0008006" key="13">
    <source>
        <dbReference type="Google" id="ProtNLM"/>
    </source>
</evidence>
<dbReference type="FunFam" id="2.120.10.30:FF:000132">
    <property type="entry name" value="Uncharacterized protein"/>
    <property type="match status" value="1"/>
</dbReference>
<dbReference type="InterPro" id="IPR003582">
    <property type="entry name" value="ShKT_dom"/>
</dbReference>
<dbReference type="Pfam" id="PF00058">
    <property type="entry name" value="Ldl_recept_b"/>
    <property type="match status" value="2"/>
</dbReference>
<dbReference type="InterPro" id="IPR011042">
    <property type="entry name" value="6-blade_b-propeller_TolB-like"/>
</dbReference>
<dbReference type="SMART" id="SM00181">
    <property type="entry name" value="EGF"/>
    <property type="match status" value="3"/>
</dbReference>
<feature type="repeat" description="LDL-receptor class B" evidence="6">
    <location>
        <begin position="855"/>
        <end position="899"/>
    </location>
</feature>
<evidence type="ECO:0000256" key="3">
    <source>
        <dbReference type="ARBA" id="ARBA00022737"/>
    </source>
</evidence>
<dbReference type="InterPro" id="IPR000033">
    <property type="entry name" value="LDLR_classB_rpt"/>
</dbReference>
<feature type="domain" description="EGF-like" evidence="9">
    <location>
        <begin position="678"/>
        <end position="716"/>
    </location>
</feature>
<keyword evidence="7" id="KW-0812">Transmembrane</keyword>
<evidence type="ECO:0000256" key="5">
    <source>
        <dbReference type="ARBA" id="ARBA00023180"/>
    </source>
</evidence>
<feature type="repeat" description="LDL-receptor class B" evidence="6">
    <location>
        <begin position="767"/>
        <end position="810"/>
    </location>
</feature>
<dbReference type="InterPro" id="IPR050778">
    <property type="entry name" value="Cueball_EGF_LRP_Nidogen"/>
</dbReference>
<protein>
    <recommendedName>
        <fullName evidence="13">EGF-like domain-containing protein</fullName>
    </recommendedName>
</protein>
<feature type="domain" description="EGF-like" evidence="9">
    <location>
        <begin position="991"/>
        <end position="1025"/>
    </location>
</feature>
<dbReference type="SUPFAM" id="SSF57184">
    <property type="entry name" value="Growth factor receptor domain"/>
    <property type="match status" value="1"/>
</dbReference>
<dbReference type="PANTHER" id="PTHR46513">
    <property type="entry name" value="VITELLOGENIN RECEPTOR-LIKE PROTEIN-RELATED-RELATED"/>
    <property type="match status" value="1"/>
</dbReference>
<evidence type="ECO:0000313" key="11">
    <source>
        <dbReference type="EnsemblMetazoa" id="BGLB001747-PB"/>
    </source>
</evidence>
<dbReference type="AlphaFoldDB" id="A0A2C9JFC3"/>
<evidence type="ECO:0000256" key="7">
    <source>
        <dbReference type="SAM" id="Phobius"/>
    </source>
</evidence>
<feature type="repeat" description="LDL-receptor class B" evidence="6">
    <location>
        <begin position="495"/>
        <end position="536"/>
    </location>
</feature>
<feature type="domain" description="ShKT" evidence="10">
    <location>
        <begin position="27"/>
        <end position="67"/>
    </location>
</feature>
<feature type="signal peptide" evidence="8">
    <location>
        <begin position="1"/>
        <end position="24"/>
    </location>
</feature>
<accession>A0A2C9JFC3</accession>
<dbReference type="InterPro" id="IPR000742">
    <property type="entry name" value="EGF"/>
</dbReference>
<name>A0A2C9JFC3_BIOGL</name>
<feature type="transmembrane region" description="Helical" evidence="7">
    <location>
        <begin position="1135"/>
        <end position="1160"/>
    </location>
</feature>
<dbReference type="SMART" id="SM00254">
    <property type="entry name" value="ShKT"/>
    <property type="match status" value="1"/>
</dbReference>
<keyword evidence="2 8" id="KW-0732">Signal</keyword>
<dbReference type="Gene3D" id="2.120.10.30">
    <property type="entry name" value="TolB, C-terminal domain"/>
    <property type="match status" value="3"/>
</dbReference>